<dbReference type="InterPro" id="IPR045596">
    <property type="entry name" value="DUF6459"/>
</dbReference>
<dbReference type="Pfam" id="PF20060">
    <property type="entry name" value="DUF6459"/>
    <property type="match status" value="1"/>
</dbReference>
<evidence type="ECO:0000256" key="1">
    <source>
        <dbReference type="SAM" id="MobiDB-lite"/>
    </source>
</evidence>
<proteinExistence type="predicted"/>
<accession>A0A7K3M5I1</accession>
<protein>
    <submittedName>
        <fullName evidence="2">Uncharacterized protein</fullName>
    </submittedName>
</protein>
<dbReference type="EMBL" id="WLZY01000005">
    <property type="protein sequence ID" value="NDL58581.1"/>
    <property type="molecule type" value="Genomic_DNA"/>
</dbReference>
<evidence type="ECO:0000313" key="2">
    <source>
        <dbReference type="EMBL" id="NDL58581.1"/>
    </source>
</evidence>
<gene>
    <name evidence="2" type="ORF">F7O44_16045</name>
</gene>
<reference evidence="2 3" key="1">
    <citation type="submission" date="2019-11" db="EMBL/GenBank/DDBJ databases">
        <authorList>
            <person name="Li X.-J."/>
            <person name="Feng X.-M."/>
        </authorList>
    </citation>
    <scope>NUCLEOTIDE SEQUENCE [LARGE SCALE GENOMIC DNA]</scope>
    <source>
        <strain evidence="2 3">XMNu-373</strain>
    </source>
</reference>
<name>A0A7K3M5I1_9ACTN</name>
<organism evidence="2 3">
    <name type="scientific">Phytoactinopolyspora mesophila</name>
    <dbReference type="NCBI Taxonomy" id="2650750"/>
    <lineage>
        <taxon>Bacteria</taxon>
        <taxon>Bacillati</taxon>
        <taxon>Actinomycetota</taxon>
        <taxon>Actinomycetes</taxon>
        <taxon>Jiangellales</taxon>
        <taxon>Jiangellaceae</taxon>
        <taxon>Phytoactinopolyspora</taxon>
    </lineage>
</organism>
<dbReference type="RefSeq" id="WP_162451275.1">
    <property type="nucleotide sequence ID" value="NZ_WLZY01000005.1"/>
</dbReference>
<evidence type="ECO:0000313" key="3">
    <source>
        <dbReference type="Proteomes" id="UP000460435"/>
    </source>
</evidence>
<feature type="region of interest" description="Disordered" evidence="1">
    <location>
        <begin position="1"/>
        <end position="41"/>
    </location>
</feature>
<comment type="caution">
    <text evidence="2">The sequence shown here is derived from an EMBL/GenBank/DDBJ whole genome shotgun (WGS) entry which is preliminary data.</text>
</comment>
<dbReference type="Proteomes" id="UP000460435">
    <property type="component" value="Unassembled WGS sequence"/>
</dbReference>
<keyword evidence="3" id="KW-1185">Reference proteome</keyword>
<dbReference type="AlphaFoldDB" id="A0A7K3M5I1"/>
<sequence length="183" mass="19996">MRTSTRPAGVRRLPLPVTEPPYDDETAELRPPLARTRRATDGVPVQGTLALSARTRAANKRARRPAGAIPPPIAAAAGPPEPRRWCAMIVQALIETLYGRRPVQQLSRWTNDAVYQGLEHRIAARPRAVSTATPTVRALRVCEVNPAVVEACAVLQIGSRVRALALRLEATGDQWQCTTLQFV</sequence>